<dbReference type="VEuPathDB" id="PiroplasmaDB:BEWA_027550"/>
<proteinExistence type="inferred from homology"/>
<dbReference type="RefSeq" id="XP_004829572.1">
    <property type="nucleotide sequence ID" value="XM_004829515.1"/>
</dbReference>
<keyword evidence="10" id="KW-1185">Reference proteome</keyword>
<feature type="region of interest" description="Disordered" evidence="6">
    <location>
        <begin position="716"/>
        <end position="774"/>
    </location>
</feature>
<name>L0AY35_THEEQ</name>
<accession>L0AY35</accession>
<feature type="compositionally biased region" description="Polar residues" evidence="6">
    <location>
        <begin position="586"/>
        <end position="619"/>
    </location>
</feature>
<dbReference type="Pfam" id="PF16166">
    <property type="entry name" value="TIC20"/>
    <property type="match status" value="1"/>
</dbReference>
<feature type="compositionally biased region" description="Acidic residues" evidence="6">
    <location>
        <begin position="487"/>
        <end position="500"/>
    </location>
</feature>
<feature type="compositionally biased region" description="Basic and acidic residues" evidence="6">
    <location>
        <begin position="472"/>
        <end position="481"/>
    </location>
</feature>
<feature type="transmembrane region" description="Helical" evidence="7">
    <location>
        <begin position="889"/>
        <end position="911"/>
    </location>
</feature>
<evidence type="ECO:0000313" key="9">
    <source>
        <dbReference type="EMBL" id="AFZ79906.1"/>
    </source>
</evidence>
<dbReference type="GeneID" id="15807070"/>
<dbReference type="eggNOG" id="KOG1366">
    <property type="taxonomic scope" value="Eukaryota"/>
</dbReference>
<keyword evidence="5 7" id="KW-0472">Membrane</keyword>
<evidence type="ECO:0000256" key="7">
    <source>
        <dbReference type="SAM" id="Phobius"/>
    </source>
</evidence>
<evidence type="ECO:0000256" key="1">
    <source>
        <dbReference type="ARBA" id="ARBA00004508"/>
    </source>
</evidence>
<reference evidence="9 10" key="1">
    <citation type="journal article" date="2012" name="BMC Genomics">
        <title>Comparative genomic analysis and phylogenetic position of Theileria equi.</title>
        <authorList>
            <person name="Kappmeyer L.S."/>
            <person name="Thiagarajan M."/>
            <person name="Herndon D.R."/>
            <person name="Ramsay J.D."/>
            <person name="Caler E."/>
            <person name="Djikeng A."/>
            <person name="Gillespie J.J."/>
            <person name="Lau A.O."/>
            <person name="Roalson E.H."/>
            <person name="Silva J.C."/>
            <person name="Silva M.G."/>
            <person name="Suarez C.E."/>
            <person name="Ueti M.W."/>
            <person name="Nene V.M."/>
            <person name="Mealey R.H."/>
            <person name="Knowles D.P."/>
            <person name="Brayton K.A."/>
        </authorList>
    </citation>
    <scope>NUCLEOTIDE SEQUENCE [LARGE SCALE GENOMIC DNA]</scope>
    <source>
        <strain evidence="9 10">WA</strain>
    </source>
</reference>
<dbReference type="Pfam" id="PF21406">
    <property type="entry name" value="C3_CUB1"/>
    <property type="match status" value="1"/>
</dbReference>
<comment type="subcellular location">
    <subcellularLocation>
        <location evidence="1">Plastid</location>
        <location evidence="1">Chloroplast membrane</location>
        <topology evidence="1">Multi-pass membrane protein</topology>
    </subcellularLocation>
</comment>
<evidence type="ECO:0000256" key="3">
    <source>
        <dbReference type="ARBA" id="ARBA00022692"/>
    </source>
</evidence>
<dbReference type="Proteomes" id="UP000031512">
    <property type="component" value="Chromosome 1"/>
</dbReference>
<dbReference type="OrthoDB" id="365983at2759"/>
<evidence type="ECO:0000313" key="10">
    <source>
        <dbReference type="Proteomes" id="UP000031512"/>
    </source>
</evidence>
<organism evidence="9 10">
    <name type="scientific">Theileria equi strain WA</name>
    <dbReference type="NCBI Taxonomy" id="1537102"/>
    <lineage>
        <taxon>Eukaryota</taxon>
        <taxon>Sar</taxon>
        <taxon>Alveolata</taxon>
        <taxon>Apicomplexa</taxon>
        <taxon>Aconoidasida</taxon>
        <taxon>Piroplasmida</taxon>
        <taxon>Theileriidae</taxon>
        <taxon>Theileria</taxon>
    </lineage>
</organism>
<dbReference type="PANTHER" id="PTHR33510">
    <property type="entry name" value="PROTEIN TIC 20-II, CHLOROPLASTIC"/>
    <property type="match status" value="1"/>
</dbReference>
<feature type="transmembrane region" description="Helical" evidence="7">
    <location>
        <begin position="860"/>
        <end position="877"/>
    </location>
</feature>
<evidence type="ECO:0000256" key="6">
    <source>
        <dbReference type="SAM" id="MobiDB-lite"/>
    </source>
</evidence>
<feature type="region of interest" description="Disordered" evidence="6">
    <location>
        <begin position="469"/>
        <end position="533"/>
    </location>
</feature>
<evidence type="ECO:0000259" key="8">
    <source>
        <dbReference type="Pfam" id="PF21406"/>
    </source>
</evidence>
<dbReference type="GO" id="GO:0031969">
    <property type="term" value="C:chloroplast membrane"/>
    <property type="evidence" value="ECO:0007669"/>
    <property type="project" value="UniProtKB-SubCell"/>
</dbReference>
<feature type="compositionally biased region" description="Polar residues" evidence="6">
    <location>
        <begin position="741"/>
        <end position="774"/>
    </location>
</feature>
<gene>
    <name evidence="9" type="ORF">BEWA_027550</name>
</gene>
<feature type="transmembrane region" description="Helical" evidence="7">
    <location>
        <begin position="821"/>
        <end position="840"/>
    </location>
</feature>
<dbReference type="InterPro" id="IPR005691">
    <property type="entry name" value="Tic20"/>
</dbReference>
<evidence type="ECO:0000256" key="5">
    <source>
        <dbReference type="ARBA" id="ARBA00023136"/>
    </source>
</evidence>
<dbReference type="KEGG" id="beq:BEWA_027550"/>
<dbReference type="STRING" id="1537102.L0AY35"/>
<feature type="transmembrane region" description="Helical" evidence="7">
    <location>
        <begin position="779"/>
        <end position="800"/>
    </location>
</feature>
<dbReference type="InterPro" id="IPR049466">
    <property type="entry name" value="C3_CUB1"/>
</dbReference>
<dbReference type="PANTHER" id="PTHR33510:SF5">
    <property type="entry name" value="PROTEIN TIC 20-II, CHLOROPLASTIC"/>
    <property type="match status" value="1"/>
</dbReference>
<feature type="domain" description="Complement component 3 CUB" evidence="8">
    <location>
        <begin position="506"/>
        <end position="537"/>
    </location>
</feature>
<dbReference type="EMBL" id="CP001669">
    <property type="protein sequence ID" value="AFZ79906.1"/>
    <property type="molecule type" value="Genomic_DNA"/>
</dbReference>
<feature type="compositionally biased region" description="Low complexity" evidence="6">
    <location>
        <begin position="717"/>
        <end position="730"/>
    </location>
</feature>
<dbReference type="AlphaFoldDB" id="L0AY35"/>
<feature type="region of interest" description="Disordered" evidence="6">
    <location>
        <begin position="564"/>
        <end position="659"/>
    </location>
</feature>
<protein>
    <recommendedName>
        <fullName evidence="8">Complement component 3 CUB domain-containing protein</fullName>
    </recommendedName>
</protein>
<dbReference type="Gene3D" id="2.60.120.1540">
    <property type="match status" value="1"/>
</dbReference>
<comment type="similarity">
    <text evidence="2">Belongs to the Tic20 family.</text>
</comment>
<keyword evidence="3 7" id="KW-0812">Transmembrane</keyword>
<keyword evidence="4 7" id="KW-1133">Transmembrane helix</keyword>
<evidence type="ECO:0000256" key="4">
    <source>
        <dbReference type="ARBA" id="ARBA00022989"/>
    </source>
</evidence>
<evidence type="ECO:0000256" key="2">
    <source>
        <dbReference type="ARBA" id="ARBA00009596"/>
    </source>
</evidence>
<sequence length="930" mass="101812">MSQKGIDIRKKCPEGKSLGTCQDDSQVEAKRGRLRDVDNRETGYRYCRHKNDTEGVVINNLSYGNQPLKIENGGGGEPTLFSDIHPKVWEVTTYYSFEHDNGKTTIKVPLALRVRSKTDEDSDNVTWYENMGGGNTLWKSITSTNDFPTSDAGKGGNKFTKKLDNLTCKLHNLHIVNIHRTKDYRCACTQANVTVIPEPSTDGYIKYRHEYKTDVNTVRYKHVILEDEDGYGPIELTLKDTPSLSAYYWGKDEERRKPLLMEVTLGGNFEGLKTTVPVSNNGDPYNSKWTIMDPGPVSEKKLKELKCKLFRPAEIDVSVCDTREYDNPYYKNEMDGNCPNATCPGKIQVKGCDGSPYGLQNYTAKKHTYGQGSFTVTGFTGKPEIYEKELPIWDVTELVVFFPKFNGDKTATNTHVLVYVSSNGGKTKKWYIGVSRGKNGDIESPEEYELRSRIQHEVSRIEDTLKTVKQQETAHSEEHGEQGSYEQDSESQEEDVDEEASTVPQDPEHLGQNGVQREEVPAADLSDQVPDTESETKILLGQPGTGNGDQKPETAGSIPLEQTVNTSPIQDPLPISQPPVHPQGIGTYNTASGSESLQDVESTLPSAKAGSSEQTQTGREGSEGEVSPSGAGTPTIVPHHSPAPPIQHAPGVPNGDEAGKAKVGSYRELWNAASEAVCLGSAVASAVLPVIVPAAGLAGLYATSTAIKLAKNGLVSTTEGGTTPEPTTTPAQQKLEGPQKEAQTQQLKPEAPAQQQPGHGSSLDSHQNSSGNSNPTTNIIVSVSTAVLGTSALTFGRILANFDIPSTLKSIIRTSLFISSVYSSVPFLSQILFSSIYLTFVKKNQLNIHYFIRYNFLQGLILSTFQQVMSMLFLNVYPLHIYDDFVSQVLFFTALFTSYGSVLYSGIFALIGKFPDLPILSDAVKMHIGD</sequence>